<reference evidence="2" key="2">
    <citation type="submission" date="2020-06" db="EMBL/GenBank/DDBJ databases">
        <authorList>
            <person name="Sheffer M."/>
        </authorList>
    </citation>
    <scope>NUCLEOTIDE SEQUENCE</scope>
</reference>
<name>A0A8T0FHV2_ARGBR</name>
<gene>
    <name evidence="2" type="ORF">HNY73_007070</name>
</gene>
<proteinExistence type="predicted"/>
<protein>
    <submittedName>
        <fullName evidence="2">Uncharacterized protein</fullName>
    </submittedName>
</protein>
<sequence>MRAPFHHALGAMLLVMIVWWALVMGDGEEVIKRGMRLKSGVFARRVGNLPVPSGPPFGEESETKMKVSKVHLEEGSVSTSENLVNPPAIAFCSTCTATKAVDVANAMINTQ</sequence>
<evidence type="ECO:0000313" key="2">
    <source>
        <dbReference type="EMBL" id="KAF8789099.1"/>
    </source>
</evidence>
<feature type="chain" id="PRO_5035905621" evidence="1">
    <location>
        <begin position="26"/>
        <end position="111"/>
    </location>
</feature>
<evidence type="ECO:0000313" key="3">
    <source>
        <dbReference type="Proteomes" id="UP000807504"/>
    </source>
</evidence>
<feature type="signal peptide" evidence="1">
    <location>
        <begin position="1"/>
        <end position="25"/>
    </location>
</feature>
<accession>A0A8T0FHV2</accession>
<comment type="caution">
    <text evidence="2">The sequence shown here is derived from an EMBL/GenBank/DDBJ whole genome shotgun (WGS) entry which is preliminary data.</text>
</comment>
<dbReference type="Proteomes" id="UP000807504">
    <property type="component" value="Unassembled WGS sequence"/>
</dbReference>
<evidence type="ECO:0000256" key="1">
    <source>
        <dbReference type="SAM" id="SignalP"/>
    </source>
</evidence>
<reference evidence="2" key="1">
    <citation type="journal article" date="2020" name="bioRxiv">
        <title>Chromosome-level reference genome of the European wasp spider Argiope bruennichi: a resource for studies on range expansion and evolutionary adaptation.</title>
        <authorList>
            <person name="Sheffer M.M."/>
            <person name="Hoppe A."/>
            <person name="Krehenwinkel H."/>
            <person name="Uhl G."/>
            <person name="Kuss A.W."/>
            <person name="Jensen L."/>
            <person name="Jensen C."/>
            <person name="Gillespie R.G."/>
            <person name="Hoff K.J."/>
            <person name="Prost S."/>
        </authorList>
    </citation>
    <scope>NUCLEOTIDE SEQUENCE</scope>
</reference>
<dbReference type="EMBL" id="JABXBU010000012">
    <property type="protein sequence ID" value="KAF8789099.1"/>
    <property type="molecule type" value="Genomic_DNA"/>
</dbReference>
<dbReference type="AlphaFoldDB" id="A0A8T0FHV2"/>
<keyword evidence="3" id="KW-1185">Reference proteome</keyword>
<keyword evidence="1" id="KW-0732">Signal</keyword>
<organism evidence="2 3">
    <name type="scientific">Argiope bruennichi</name>
    <name type="common">Wasp spider</name>
    <name type="synonym">Aranea bruennichi</name>
    <dbReference type="NCBI Taxonomy" id="94029"/>
    <lineage>
        <taxon>Eukaryota</taxon>
        <taxon>Metazoa</taxon>
        <taxon>Ecdysozoa</taxon>
        <taxon>Arthropoda</taxon>
        <taxon>Chelicerata</taxon>
        <taxon>Arachnida</taxon>
        <taxon>Araneae</taxon>
        <taxon>Araneomorphae</taxon>
        <taxon>Entelegynae</taxon>
        <taxon>Araneoidea</taxon>
        <taxon>Araneidae</taxon>
        <taxon>Argiope</taxon>
    </lineage>
</organism>